<reference evidence="2 3" key="1">
    <citation type="journal article" date="2013" name="Curr. Biol.">
        <title>The Genome of the Foraminiferan Reticulomyxa filosa.</title>
        <authorList>
            <person name="Glockner G."/>
            <person name="Hulsmann N."/>
            <person name="Schleicher M."/>
            <person name="Noegel A.A."/>
            <person name="Eichinger L."/>
            <person name="Gallinger C."/>
            <person name="Pawlowski J."/>
            <person name="Sierra R."/>
            <person name="Euteneuer U."/>
            <person name="Pillet L."/>
            <person name="Moustafa A."/>
            <person name="Platzer M."/>
            <person name="Groth M."/>
            <person name="Szafranski K."/>
            <person name="Schliwa M."/>
        </authorList>
    </citation>
    <scope>NUCLEOTIDE SEQUENCE [LARGE SCALE GENOMIC DNA]</scope>
</reference>
<sequence>MINVQNKSIFNCQRSDDTVKIIKFSIGCSKLFYYRMMTAVVISFKQISIAKKNALIKKFVYVNKFIKILLFLKVGPLFEFFFTDKKCLLFVSFFVKCLTGFFCFLLEQV</sequence>
<feature type="transmembrane region" description="Helical" evidence="1">
    <location>
        <begin position="65"/>
        <end position="82"/>
    </location>
</feature>
<dbReference type="EMBL" id="ASPP01043885">
    <property type="protein sequence ID" value="ETN99448.1"/>
    <property type="molecule type" value="Genomic_DNA"/>
</dbReference>
<keyword evidence="1" id="KW-0472">Membrane</keyword>
<dbReference type="AlphaFoldDB" id="X6LD38"/>
<gene>
    <name evidence="2" type="ORF">RFI_38026</name>
</gene>
<name>X6LD38_RETFI</name>
<evidence type="ECO:0008006" key="4">
    <source>
        <dbReference type="Google" id="ProtNLM"/>
    </source>
</evidence>
<proteinExistence type="predicted"/>
<protein>
    <recommendedName>
        <fullName evidence="4">Transmembrane protein</fullName>
    </recommendedName>
</protein>
<keyword evidence="1" id="KW-1133">Transmembrane helix</keyword>
<feature type="transmembrane region" description="Helical" evidence="1">
    <location>
        <begin position="88"/>
        <end position="106"/>
    </location>
</feature>
<feature type="non-terminal residue" evidence="2">
    <location>
        <position position="109"/>
    </location>
</feature>
<dbReference type="Proteomes" id="UP000023152">
    <property type="component" value="Unassembled WGS sequence"/>
</dbReference>
<evidence type="ECO:0000313" key="3">
    <source>
        <dbReference type="Proteomes" id="UP000023152"/>
    </source>
</evidence>
<keyword evidence="1" id="KW-0812">Transmembrane</keyword>
<organism evidence="2 3">
    <name type="scientific">Reticulomyxa filosa</name>
    <dbReference type="NCBI Taxonomy" id="46433"/>
    <lineage>
        <taxon>Eukaryota</taxon>
        <taxon>Sar</taxon>
        <taxon>Rhizaria</taxon>
        <taxon>Retaria</taxon>
        <taxon>Foraminifera</taxon>
        <taxon>Monothalamids</taxon>
        <taxon>Reticulomyxidae</taxon>
        <taxon>Reticulomyxa</taxon>
    </lineage>
</organism>
<accession>X6LD38</accession>
<keyword evidence="3" id="KW-1185">Reference proteome</keyword>
<evidence type="ECO:0000313" key="2">
    <source>
        <dbReference type="EMBL" id="ETN99448.1"/>
    </source>
</evidence>
<evidence type="ECO:0000256" key="1">
    <source>
        <dbReference type="SAM" id="Phobius"/>
    </source>
</evidence>
<comment type="caution">
    <text evidence="2">The sequence shown here is derived from an EMBL/GenBank/DDBJ whole genome shotgun (WGS) entry which is preliminary data.</text>
</comment>